<evidence type="ECO:0000256" key="3">
    <source>
        <dbReference type="ARBA" id="ARBA00023157"/>
    </source>
</evidence>
<evidence type="ECO:0000259" key="6">
    <source>
        <dbReference type="SMART" id="SM00199"/>
    </source>
</evidence>
<reference evidence="7" key="1">
    <citation type="submission" date="2019-06" db="EMBL/GenBank/DDBJ databases">
        <authorList>
            <consortium name="Wellcome Sanger Institute Data Sharing"/>
        </authorList>
    </citation>
    <scope>NUCLEOTIDE SEQUENCE [LARGE SCALE GENOMIC DNA]</scope>
</reference>
<evidence type="ECO:0000256" key="2">
    <source>
        <dbReference type="ARBA" id="ARBA00022514"/>
    </source>
</evidence>
<keyword evidence="3" id="KW-1015">Disulfide bond</keyword>
<dbReference type="PANTHER" id="PTHR12015:SF108">
    <property type="entry name" value="C-C MOTIF CHEMOKINE 20"/>
    <property type="match status" value="1"/>
</dbReference>
<dbReference type="GO" id="GO:0008009">
    <property type="term" value="F:chemokine activity"/>
    <property type="evidence" value="ECO:0007669"/>
    <property type="project" value="InterPro"/>
</dbReference>
<comment type="similarity">
    <text evidence="1 4">Belongs to the intercrine beta (chemokine CC) family.</text>
</comment>
<comment type="subcellular location">
    <subcellularLocation>
        <location evidence="4">Secreted</location>
    </subcellularLocation>
</comment>
<evidence type="ECO:0000256" key="5">
    <source>
        <dbReference type="SAM" id="MobiDB-lite"/>
    </source>
</evidence>
<evidence type="ECO:0000313" key="8">
    <source>
        <dbReference type="Proteomes" id="UP000472267"/>
    </source>
</evidence>
<organism evidence="7 8">
    <name type="scientific">Salarias fasciatus</name>
    <name type="common">Jewelled blenny</name>
    <name type="synonym">Blennius fasciatus</name>
    <dbReference type="NCBI Taxonomy" id="181472"/>
    <lineage>
        <taxon>Eukaryota</taxon>
        <taxon>Metazoa</taxon>
        <taxon>Chordata</taxon>
        <taxon>Craniata</taxon>
        <taxon>Vertebrata</taxon>
        <taxon>Euteleostomi</taxon>
        <taxon>Actinopterygii</taxon>
        <taxon>Neopterygii</taxon>
        <taxon>Teleostei</taxon>
        <taxon>Neoteleostei</taxon>
        <taxon>Acanthomorphata</taxon>
        <taxon>Ovalentaria</taxon>
        <taxon>Blenniimorphae</taxon>
        <taxon>Blenniiformes</taxon>
        <taxon>Blennioidei</taxon>
        <taxon>Blenniidae</taxon>
        <taxon>Salariinae</taxon>
        <taxon>Salarias</taxon>
    </lineage>
</organism>
<dbReference type="Proteomes" id="UP000472267">
    <property type="component" value="Chromosome 3"/>
</dbReference>
<dbReference type="Ensembl" id="ENSSFAT00005024040.1">
    <property type="protein sequence ID" value="ENSSFAP00005023088.1"/>
    <property type="gene ID" value="ENSSFAG00005011899.1"/>
</dbReference>
<dbReference type="InterPro" id="IPR001811">
    <property type="entry name" value="Chemokine_IL8-like_dom"/>
</dbReference>
<dbReference type="Gene3D" id="2.40.50.40">
    <property type="match status" value="1"/>
</dbReference>
<proteinExistence type="inferred from homology"/>
<sequence>MSVFLVSILPPAVMLNACCQRHSIGRLPARAIRSYAVQNSTDICRINAVIFYTHRGKMFCADPNQKWVQLYLTVLKKLEKMDHDQPVILGKTEYPEGTHTHTGRTCKLHTERPEPQPVFKPRTFLL</sequence>
<dbReference type="PROSITE" id="PS00472">
    <property type="entry name" value="SMALL_CYTOKINES_CC"/>
    <property type="match status" value="1"/>
</dbReference>
<dbReference type="InterPro" id="IPR039809">
    <property type="entry name" value="Chemokine_b/g/d"/>
</dbReference>
<dbReference type="SMART" id="SM00199">
    <property type="entry name" value="SCY"/>
    <property type="match status" value="1"/>
</dbReference>
<dbReference type="AlphaFoldDB" id="A0A672GWK2"/>
<keyword evidence="2 4" id="KW-0202">Cytokine</keyword>
<reference evidence="7" key="2">
    <citation type="submission" date="2025-08" db="UniProtKB">
        <authorList>
            <consortium name="Ensembl"/>
        </authorList>
    </citation>
    <scope>IDENTIFICATION</scope>
</reference>
<dbReference type="InParanoid" id="A0A672GWK2"/>
<dbReference type="InterPro" id="IPR000827">
    <property type="entry name" value="Chemokine_CC_CS"/>
</dbReference>
<accession>A0A672GWK2</accession>
<evidence type="ECO:0000256" key="1">
    <source>
        <dbReference type="ARBA" id="ARBA00010868"/>
    </source>
</evidence>
<keyword evidence="4" id="KW-0145">Chemotaxis</keyword>
<dbReference type="InterPro" id="IPR036048">
    <property type="entry name" value="Interleukin_8-like_sf"/>
</dbReference>
<dbReference type="GO" id="GO:0006955">
    <property type="term" value="P:immune response"/>
    <property type="evidence" value="ECO:0007669"/>
    <property type="project" value="InterPro"/>
</dbReference>
<dbReference type="PANTHER" id="PTHR12015">
    <property type="entry name" value="SMALL INDUCIBLE CYTOKINE A"/>
    <property type="match status" value="1"/>
</dbReference>
<feature type="region of interest" description="Disordered" evidence="5">
    <location>
        <begin position="91"/>
        <end position="115"/>
    </location>
</feature>
<feature type="domain" description="Chemokine interleukin-8-like" evidence="6">
    <location>
        <begin position="15"/>
        <end position="75"/>
    </location>
</feature>
<keyword evidence="8" id="KW-1185">Reference proteome</keyword>
<dbReference type="Pfam" id="PF00048">
    <property type="entry name" value="IL8"/>
    <property type="match status" value="1"/>
</dbReference>
<protein>
    <recommendedName>
        <fullName evidence="4">C-C motif chemokine</fullName>
    </recommendedName>
</protein>
<evidence type="ECO:0000313" key="7">
    <source>
        <dbReference type="Ensembl" id="ENSSFAP00005023088.1"/>
    </source>
</evidence>
<keyword evidence="4" id="KW-0964">Secreted</keyword>
<dbReference type="GO" id="GO:0005615">
    <property type="term" value="C:extracellular space"/>
    <property type="evidence" value="ECO:0007669"/>
    <property type="project" value="UniProtKB-KW"/>
</dbReference>
<dbReference type="SUPFAM" id="SSF54117">
    <property type="entry name" value="Interleukin 8-like chemokines"/>
    <property type="match status" value="1"/>
</dbReference>
<dbReference type="CDD" id="cd00272">
    <property type="entry name" value="Chemokine_CC"/>
    <property type="match status" value="1"/>
</dbReference>
<reference evidence="7" key="3">
    <citation type="submission" date="2025-09" db="UniProtKB">
        <authorList>
            <consortium name="Ensembl"/>
        </authorList>
    </citation>
    <scope>IDENTIFICATION</scope>
</reference>
<evidence type="ECO:0000256" key="4">
    <source>
        <dbReference type="RuleBase" id="RU361150"/>
    </source>
</evidence>
<name>A0A672GWK2_SALFA</name>